<evidence type="ECO:0000313" key="2">
    <source>
        <dbReference type="EMBL" id="SHF40084.1"/>
    </source>
</evidence>
<sequence>MQALQFVTKLLVILYCCNLAVACSSTSQINYQSTKDLAYQPRTYQKIMVLARIDKAEYRQRTEAALVQSLDDLDQKAIPATGNITQGYAQDSAAFLAQLKSMGVDGVFVINYLGEQTVVKDEWRYNGGVYFAYGGAYAPFDLDTK</sequence>
<feature type="signal peptide" evidence="1">
    <location>
        <begin position="1"/>
        <end position="22"/>
    </location>
</feature>
<dbReference type="RefSeq" id="WP_073043086.1">
    <property type="nucleotide sequence ID" value="NZ_FQUO01000007.1"/>
</dbReference>
<keyword evidence="3" id="KW-1185">Reference proteome</keyword>
<dbReference type="AlphaFoldDB" id="A0A1M5BC44"/>
<evidence type="ECO:0000313" key="3">
    <source>
        <dbReference type="Proteomes" id="UP000184368"/>
    </source>
</evidence>
<dbReference type="EMBL" id="FQUO01000007">
    <property type="protein sequence ID" value="SHF40084.1"/>
    <property type="molecule type" value="Genomic_DNA"/>
</dbReference>
<accession>A0A1M5BC44</accession>
<proteinExistence type="predicted"/>
<name>A0A1M5BC44_9BACT</name>
<keyword evidence="1" id="KW-0732">Signal</keyword>
<reference evidence="2 3" key="1">
    <citation type="submission" date="2016-11" db="EMBL/GenBank/DDBJ databases">
        <authorList>
            <person name="Jaros S."/>
            <person name="Januszkiewicz K."/>
            <person name="Wedrychowicz H."/>
        </authorList>
    </citation>
    <scope>NUCLEOTIDE SEQUENCE [LARGE SCALE GENOMIC DNA]</scope>
    <source>
        <strain evidence="2 3">DSM 26897</strain>
    </source>
</reference>
<feature type="chain" id="PRO_5013268365" evidence="1">
    <location>
        <begin position="23"/>
        <end position="145"/>
    </location>
</feature>
<organism evidence="2 3">
    <name type="scientific">Cnuella takakiae</name>
    <dbReference type="NCBI Taxonomy" id="1302690"/>
    <lineage>
        <taxon>Bacteria</taxon>
        <taxon>Pseudomonadati</taxon>
        <taxon>Bacteroidota</taxon>
        <taxon>Chitinophagia</taxon>
        <taxon>Chitinophagales</taxon>
        <taxon>Chitinophagaceae</taxon>
        <taxon>Cnuella</taxon>
    </lineage>
</organism>
<protein>
    <submittedName>
        <fullName evidence="2">Uncharacterized protein</fullName>
    </submittedName>
</protein>
<gene>
    <name evidence="2" type="ORF">SAMN05444008_107249</name>
</gene>
<evidence type="ECO:0000256" key="1">
    <source>
        <dbReference type="SAM" id="SignalP"/>
    </source>
</evidence>
<dbReference type="Proteomes" id="UP000184368">
    <property type="component" value="Unassembled WGS sequence"/>
</dbReference>